<evidence type="ECO:0000313" key="10">
    <source>
        <dbReference type="EMBL" id="AIF67769.1"/>
    </source>
</evidence>
<comment type="similarity">
    <text evidence="1 7">Belongs to the nitroreductase family.</text>
</comment>
<dbReference type="EMBL" id="CP008876">
    <property type="protein sequence ID" value="AIF67769.1"/>
    <property type="molecule type" value="Genomic_DNA"/>
</dbReference>
<dbReference type="OrthoDB" id="9804207at2"/>
<dbReference type="SUPFAM" id="SSF55469">
    <property type="entry name" value="FMN-dependent nitroreductase-like"/>
    <property type="match status" value="1"/>
</dbReference>
<dbReference type="InterPro" id="IPR052530">
    <property type="entry name" value="NAD(P)H_nitroreductase"/>
</dbReference>
<feature type="binding site" evidence="8">
    <location>
        <position position="40"/>
    </location>
    <ligand>
        <name>FMN</name>
        <dbReference type="ChEBI" id="CHEBI:58210"/>
        <note>ligand shared between dimeric partners</note>
    </ligand>
</feature>
<dbReference type="PANTHER" id="PTHR43821">
    <property type="entry name" value="NAD(P)H NITROREDUCTASE YDJA-RELATED"/>
    <property type="match status" value="1"/>
</dbReference>
<dbReference type="Proteomes" id="UP000027980">
    <property type="component" value="Chromosome"/>
</dbReference>
<keyword evidence="2 7" id="KW-0285">Flavoprotein</keyword>
<dbReference type="RefSeq" id="WP_038563843.1">
    <property type="nucleotide sequence ID" value="NZ_CP008876.1"/>
</dbReference>
<dbReference type="Pfam" id="PF00881">
    <property type="entry name" value="Nitroreductase"/>
    <property type="match status" value="1"/>
</dbReference>
<evidence type="ECO:0000256" key="5">
    <source>
        <dbReference type="ARBA" id="ARBA00023002"/>
    </source>
</evidence>
<evidence type="ECO:0000256" key="4">
    <source>
        <dbReference type="ARBA" id="ARBA00022857"/>
    </source>
</evidence>
<dbReference type="HOGENOM" id="CLU_070764_5_1_9"/>
<evidence type="ECO:0000256" key="6">
    <source>
        <dbReference type="ARBA" id="ARBA00023027"/>
    </source>
</evidence>
<keyword evidence="6 7" id="KW-0520">NAD</keyword>
<accession>A0A075LN30</accession>
<evidence type="ECO:0000256" key="8">
    <source>
        <dbReference type="PIRSR" id="PIRSR000232-1"/>
    </source>
</evidence>
<organism evidence="10 11">
    <name type="scientific">Terribacillus saccharophilus</name>
    <dbReference type="NCBI Taxonomy" id="361277"/>
    <lineage>
        <taxon>Bacteria</taxon>
        <taxon>Bacillati</taxon>
        <taxon>Bacillota</taxon>
        <taxon>Bacilli</taxon>
        <taxon>Bacillales</taxon>
        <taxon>Bacillaceae</taxon>
        <taxon>Terribacillus</taxon>
    </lineage>
</organism>
<dbReference type="InterPro" id="IPR000415">
    <property type="entry name" value="Nitroreductase-like"/>
</dbReference>
<evidence type="ECO:0000256" key="1">
    <source>
        <dbReference type="ARBA" id="ARBA00007118"/>
    </source>
</evidence>
<dbReference type="InterPro" id="IPR029479">
    <property type="entry name" value="Nitroreductase"/>
</dbReference>
<keyword evidence="5 7" id="KW-0560">Oxidoreductase</keyword>
<gene>
    <name evidence="10" type="ORF">GZ22_14735</name>
</gene>
<dbReference type="InterPro" id="IPR026021">
    <property type="entry name" value="YdjA-like"/>
</dbReference>
<keyword evidence="3 7" id="KW-0288">FMN</keyword>
<evidence type="ECO:0000313" key="11">
    <source>
        <dbReference type="Proteomes" id="UP000027980"/>
    </source>
</evidence>
<dbReference type="GeneID" id="34223343"/>
<evidence type="ECO:0000256" key="3">
    <source>
        <dbReference type="ARBA" id="ARBA00022643"/>
    </source>
</evidence>
<dbReference type="EC" id="1.-.-.-" evidence="7"/>
<proteinExistence type="inferred from homology"/>
<name>A0A075LN30_9BACI</name>
<feature type="binding site" description="in other chain" evidence="8">
    <location>
        <begin position="135"/>
        <end position="137"/>
    </location>
    <ligand>
        <name>FMN</name>
        <dbReference type="ChEBI" id="CHEBI:58210"/>
        <note>ligand shared between dimeric partners</note>
    </ligand>
</feature>
<evidence type="ECO:0000259" key="9">
    <source>
        <dbReference type="Pfam" id="PF00881"/>
    </source>
</evidence>
<dbReference type="PANTHER" id="PTHR43821:SF1">
    <property type="entry name" value="NAD(P)H NITROREDUCTASE YDJA-RELATED"/>
    <property type="match status" value="1"/>
</dbReference>
<dbReference type="Gene3D" id="3.40.109.10">
    <property type="entry name" value="NADH Oxidase"/>
    <property type="match status" value="1"/>
</dbReference>
<feature type="binding site" description="in other chain" evidence="8">
    <location>
        <begin position="10"/>
        <end position="12"/>
    </location>
    <ligand>
        <name>FMN</name>
        <dbReference type="ChEBI" id="CHEBI:58210"/>
        <note>ligand shared between dimeric partners</note>
    </ligand>
</feature>
<protein>
    <recommendedName>
        <fullName evidence="7">Putative NAD(P)H nitroreductase</fullName>
        <ecNumber evidence="7">1.-.-.-</ecNumber>
    </recommendedName>
</protein>
<keyword evidence="4 7" id="KW-0521">NADP</keyword>
<sequence>MQLEQLIKDRRSITNYDTSKEISYKEIQELLDIAVWVPNHKMTQPWRFILIDGETKQKLGEINAKQGAKGAATAEEKEKKAEALKKKITDVPLWIAVVLEENTQMKFREEDYASASMLIQNFSLLAWEKGIGTIWKTNTLLENTDARELLQIRPGERNIGLLQVGFIGKQPKVKPRVPASERTTVLN</sequence>
<evidence type="ECO:0000256" key="7">
    <source>
        <dbReference type="PIRNR" id="PIRNR000232"/>
    </source>
</evidence>
<comment type="cofactor">
    <cofactor evidence="8">
        <name>FMN</name>
        <dbReference type="ChEBI" id="CHEBI:58210"/>
    </cofactor>
    <text evidence="8">Binds 1 FMN per subunit.</text>
</comment>
<reference evidence="10 11" key="1">
    <citation type="submission" date="2014-07" db="EMBL/GenBank/DDBJ databases">
        <title>Complete genome sequence of a moderately halophilic bacterium Terribacillus aidingensis MP602, isolated from Cryptomeria fortunei in Tianmu mountain in China.</title>
        <authorList>
            <person name="Wang Y."/>
            <person name="Lu P."/>
            <person name="Zhang L."/>
        </authorList>
    </citation>
    <scope>NUCLEOTIDE SEQUENCE [LARGE SCALE GENOMIC DNA]</scope>
    <source>
        <strain evidence="10 11">MP602</strain>
    </source>
</reference>
<dbReference type="GO" id="GO:0016491">
    <property type="term" value="F:oxidoreductase activity"/>
    <property type="evidence" value="ECO:0007669"/>
    <property type="project" value="UniProtKB-UniRule"/>
</dbReference>
<dbReference type="KEGG" id="tap:GZ22_14735"/>
<dbReference type="AlphaFoldDB" id="A0A075LN30"/>
<feature type="domain" description="Nitroreductase" evidence="9">
    <location>
        <begin position="7"/>
        <end position="165"/>
    </location>
</feature>
<dbReference type="PIRSF" id="PIRSF000232">
    <property type="entry name" value="YdjA"/>
    <property type="match status" value="1"/>
</dbReference>
<evidence type="ECO:0000256" key="2">
    <source>
        <dbReference type="ARBA" id="ARBA00022630"/>
    </source>
</evidence>
<dbReference type="CDD" id="cd02135">
    <property type="entry name" value="YdjA-like"/>
    <property type="match status" value="1"/>
</dbReference>